<proteinExistence type="predicted"/>
<protein>
    <submittedName>
        <fullName evidence="1">Uncharacterized protein</fullName>
    </submittedName>
</protein>
<evidence type="ECO:0000313" key="1">
    <source>
        <dbReference type="EMBL" id="KAA6366308.1"/>
    </source>
</evidence>
<dbReference type="EMBL" id="SNRW01019514">
    <property type="protein sequence ID" value="KAA6366308.1"/>
    <property type="molecule type" value="Genomic_DNA"/>
</dbReference>
<gene>
    <name evidence="1" type="ORF">EZS28_038165</name>
</gene>
<dbReference type="Proteomes" id="UP000324800">
    <property type="component" value="Unassembled WGS sequence"/>
</dbReference>
<comment type="caution">
    <text evidence="1">The sequence shown here is derived from an EMBL/GenBank/DDBJ whole genome shotgun (WGS) entry which is preliminary data.</text>
</comment>
<evidence type="ECO:0000313" key="2">
    <source>
        <dbReference type="Proteomes" id="UP000324800"/>
    </source>
</evidence>
<organism evidence="1 2">
    <name type="scientific">Streblomastix strix</name>
    <dbReference type="NCBI Taxonomy" id="222440"/>
    <lineage>
        <taxon>Eukaryota</taxon>
        <taxon>Metamonada</taxon>
        <taxon>Preaxostyla</taxon>
        <taxon>Oxymonadida</taxon>
        <taxon>Streblomastigidae</taxon>
        <taxon>Streblomastix</taxon>
    </lineage>
</organism>
<feature type="non-terminal residue" evidence="1">
    <location>
        <position position="279"/>
    </location>
</feature>
<name>A0A5J4U7N4_9EUKA</name>
<reference evidence="1 2" key="1">
    <citation type="submission" date="2019-03" db="EMBL/GenBank/DDBJ databases">
        <title>Single cell metagenomics reveals metabolic interactions within the superorganism composed of flagellate Streblomastix strix and complex community of Bacteroidetes bacteria on its surface.</title>
        <authorList>
            <person name="Treitli S.C."/>
            <person name="Kolisko M."/>
            <person name="Husnik F."/>
            <person name="Keeling P."/>
            <person name="Hampl V."/>
        </authorList>
    </citation>
    <scope>NUCLEOTIDE SEQUENCE [LARGE SCALE GENOMIC DNA]</scope>
    <source>
        <strain evidence="1">ST1C</strain>
    </source>
</reference>
<sequence>MNVGHLKLRDGTFLGEAYTSVGSAIRAYPTGPSTIDVEGVVFKGLNAGSNLNGGAVYVDMRQFDVQMSFKRCIFIGNKADYGSNVFIRYASTSQRINKNSFIGCTSIIENSYESDISFCYSVQDNDDEIFIDERNLIHSSWNRQKSEGVIRFISNYDSNHPFDSSIKCGSPQIPCDKFTSLFQYLEQEPESIDGSSGRAETIIITNEKLSSSFIDLSLARSQLVNIVGLWYDRTVLIAQTNSKNVMIQSGLNQNIVIERLQLSQSPESPLIGFIRTQGA</sequence>
<accession>A0A5J4U7N4</accession>
<dbReference type="AlphaFoldDB" id="A0A5J4U7N4"/>